<dbReference type="EC" id="2.7.1.113" evidence="5"/>
<dbReference type="GO" id="GO:0004138">
    <property type="term" value="F:deoxyguanosine kinase activity"/>
    <property type="evidence" value="ECO:0007669"/>
    <property type="project" value="UniProtKB-EC"/>
</dbReference>
<evidence type="ECO:0000259" key="4">
    <source>
        <dbReference type="Pfam" id="PF01712"/>
    </source>
</evidence>
<dbReference type="GO" id="GO:0005737">
    <property type="term" value="C:cytoplasm"/>
    <property type="evidence" value="ECO:0007669"/>
    <property type="project" value="TreeGrafter"/>
</dbReference>
<feature type="binding site" evidence="2">
    <location>
        <position position="42"/>
    </location>
    <ligand>
        <name>substrate</name>
    </ligand>
</feature>
<dbReference type="CDD" id="cd01673">
    <property type="entry name" value="dNK"/>
    <property type="match status" value="1"/>
</dbReference>
<protein>
    <submittedName>
        <fullName evidence="5">Deoxyadenosine kinase @ Deoxyguanosine kinase</fullName>
        <ecNumber evidence="5">2.7.1.113</ecNumber>
        <ecNumber evidence="5">2.7.1.76</ecNumber>
    </submittedName>
</protein>
<proteinExistence type="predicted"/>
<feature type="domain" description="Deoxynucleoside kinase" evidence="4">
    <location>
        <begin position="14"/>
        <end position="209"/>
    </location>
</feature>
<name>A0A6J4I9R1_9CHLR</name>
<dbReference type="PIRSF" id="PIRSF000705">
    <property type="entry name" value="DNK"/>
    <property type="match status" value="1"/>
</dbReference>
<evidence type="ECO:0000256" key="1">
    <source>
        <dbReference type="PIRSR" id="PIRSR000705-1"/>
    </source>
</evidence>
<feature type="active site" description="Proton acceptor" evidence="1">
    <location>
        <position position="89"/>
    </location>
</feature>
<dbReference type="Pfam" id="PF01712">
    <property type="entry name" value="dNK"/>
    <property type="match status" value="1"/>
</dbReference>
<dbReference type="PANTHER" id="PTHR10513">
    <property type="entry name" value="DEOXYNUCLEOSIDE KINASE"/>
    <property type="match status" value="1"/>
</dbReference>
<feature type="binding site" evidence="3">
    <location>
        <begin position="147"/>
        <end position="151"/>
    </location>
    <ligand>
        <name>ATP</name>
        <dbReference type="ChEBI" id="CHEBI:30616"/>
    </ligand>
</feature>
<accession>A0A6J4I9R1</accession>
<reference evidence="5" key="1">
    <citation type="submission" date="2020-02" db="EMBL/GenBank/DDBJ databases">
        <authorList>
            <person name="Meier V. D."/>
        </authorList>
    </citation>
    <scope>NUCLEOTIDE SEQUENCE</scope>
    <source>
        <strain evidence="5">AVDCRST_MAG26</strain>
    </source>
</reference>
<evidence type="ECO:0000313" key="5">
    <source>
        <dbReference type="EMBL" id="CAA9244738.1"/>
    </source>
</evidence>
<gene>
    <name evidence="5" type="ORF">AVDCRST_MAG26-1609</name>
</gene>
<feature type="binding site" evidence="2">
    <location>
        <position position="65"/>
    </location>
    <ligand>
        <name>substrate</name>
    </ligand>
</feature>
<keyword evidence="3" id="KW-0547">Nucleotide-binding</keyword>
<dbReference type="EMBL" id="CADCTK010000372">
    <property type="protein sequence ID" value="CAA9244738.1"/>
    <property type="molecule type" value="Genomic_DNA"/>
</dbReference>
<dbReference type="EC" id="2.7.1.76" evidence="5"/>
<dbReference type="Gene3D" id="3.40.50.300">
    <property type="entry name" value="P-loop containing nucleotide triphosphate hydrolases"/>
    <property type="match status" value="1"/>
</dbReference>
<dbReference type="SUPFAM" id="SSF52540">
    <property type="entry name" value="P-loop containing nucleoside triphosphate hydrolases"/>
    <property type="match status" value="1"/>
</dbReference>
<keyword evidence="5" id="KW-0418">Kinase</keyword>
<dbReference type="AlphaFoldDB" id="A0A6J4I9R1"/>
<sequence>MSSDEARGRRRVYVSIAGNIGVGKSTAVGLLADAFGWQPYYEFVADQPYLDDYYAEPARWGFHSQIWFLSERFEQQQEIVDTPISVVQDRSIYEDYEVFVKGLLEQGILSHRDFRTYRRLYQTLLHVAIAPTLMIYLQASVPTLQTRIRGRARPAEQAISADYLEHLNRRYEEWFRRFDLCPVLRVPTDEVNFLDERADRTFLIEQVQSALGLAPARLQPALPGIDRTALVGEYGSTE</sequence>
<feature type="binding site" evidence="3">
    <location>
        <begin position="18"/>
        <end position="26"/>
    </location>
    <ligand>
        <name>ATP</name>
        <dbReference type="ChEBI" id="CHEBI:30616"/>
    </ligand>
</feature>
<dbReference type="InterPro" id="IPR031314">
    <property type="entry name" value="DNK_dom"/>
</dbReference>
<dbReference type="InterPro" id="IPR050566">
    <property type="entry name" value="Deoxyribonucleoside_kinase"/>
</dbReference>
<feature type="binding site" evidence="2">
    <location>
        <position position="54"/>
    </location>
    <ligand>
        <name>substrate</name>
    </ligand>
</feature>
<keyword evidence="3" id="KW-0067">ATP-binding</keyword>
<feature type="binding site" evidence="2">
    <location>
        <position position="90"/>
    </location>
    <ligand>
        <name>substrate</name>
    </ligand>
</feature>
<dbReference type="PANTHER" id="PTHR10513:SF35">
    <property type="entry name" value="DEOXYADENOSINE KINASE"/>
    <property type="match status" value="1"/>
</dbReference>
<evidence type="ECO:0000256" key="2">
    <source>
        <dbReference type="PIRSR" id="PIRSR000705-2"/>
    </source>
</evidence>
<keyword evidence="5" id="KW-0808">Transferase</keyword>
<evidence type="ECO:0000256" key="3">
    <source>
        <dbReference type="PIRSR" id="PIRSR000705-3"/>
    </source>
</evidence>
<organism evidence="5">
    <name type="scientific">uncultured Chloroflexia bacterium</name>
    <dbReference type="NCBI Taxonomy" id="1672391"/>
    <lineage>
        <taxon>Bacteria</taxon>
        <taxon>Bacillati</taxon>
        <taxon>Chloroflexota</taxon>
        <taxon>Chloroflexia</taxon>
        <taxon>environmental samples</taxon>
    </lineage>
</organism>
<dbReference type="InterPro" id="IPR027417">
    <property type="entry name" value="P-loop_NTPase"/>
</dbReference>
<feature type="binding site" evidence="2">
    <location>
        <position position="95"/>
    </location>
    <ligand>
        <name>substrate</name>
    </ligand>
</feature>
<feature type="binding site" evidence="2">
    <location>
        <position position="156"/>
    </location>
    <ligand>
        <name>substrate</name>
    </ligand>
</feature>
<dbReference type="InterPro" id="IPR002624">
    <property type="entry name" value="DCK/DGK"/>
</dbReference>
<dbReference type="GO" id="GO:0005524">
    <property type="term" value="F:ATP binding"/>
    <property type="evidence" value="ECO:0007669"/>
    <property type="project" value="UniProtKB-KW"/>
</dbReference>
<dbReference type="GO" id="GO:0004136">
    <property type="term" value="F:deoxyadenosine kinase activity"/>
    <property type="evidence" value="ECO:0007669"/>
    <property type="project" value="UniProtKB-EC"/>
</dbReference>